<proteinExistence type="predicted"/>
<reference evidence="4 5" key="1">
    <citation type="submission" date="2023-10" db="EMBL/GenBank/DDBJ databases">
        <title>Development of a sustainable strategy for remediation of hydrocarbon-contaminated territories based on the waste exchange concept.</title>
        <authorList>
            <person name="Krivoruchko A."/>
        </authorList>
    </citation>
    <scope>NUCLEOTIDE SEQUENCE [LARGE SCALE GENOMIC DNA]</scope>
    <source>
        <strain evidence="4 5">IEGM 1203</strain>
    </source>
</reference>
<dbReference type="SUPFAM" id="SSF55729">
    <property type="entry name" value="Acyl-CoA N-acyltransferases (Nat)"/>
    <property type="match status" value="1"/>
</dbReference>
<evidence type="ECO:0000256" key="2">
    <source>
        <dbReference type="ARBA" id="ARBA00023315"/>
    </source>
</evidence>
<keyword evidence="1" id="KW-0808">Transferase</keyword>
<gene>
    <name evidence="4" type="ORF">R3Q16_15865</name>
</gene>
<evidence type="ECO:0000313" key="5">
    <source>
        <dbReference type="Proteomes" id="UP001185927"/>
    </source>
</evidence>
<dbReference type="PROSITE" id="PS51186">
    <property type="entry name" value="GNAT"/>
    <property type="match status" value="1"/>
</dbReference>
<dbReference type="PANTHER" id="PTHR43800:SF1">
    <property type="entry name" value="PEPTIDYL-LYSINE N-ACETYLTRANSFERASE YJAB"/>
    <property type="match status" value="1"/>
</dbReference>
<dbReference type="RefSeq" id="WP_317542397.1">
    <property type="nucleotide sequence ID" value="NZ_JAWLKB010000006.1"/>
</dbReference>
<dbReference type="InterPro" id="IPR016181">
    <property type="entry name" value="Acyl_CoA_acyltransferase"/>
</dbReference>
<evidence type="ECO:0000313" key="4">
    <source>
        <dbReference type="EMBL" id="MDV6268085.1"/>
    </source>
</evidence>
<organism evidence="4 5">
    <name type="scientific">Rhodococcus globerulus</name>
    <dbReference type="NCBI Taxonomy" id="33008"/>
    <lineage>
        <taxon>Bacteria</taxon>
        <taxon>Bacillati</taxon>
        <taxon>Actinomycetota</taxon>
        <taxon>Actinomycetes</taxon>
        <taxon>Mycobacteriales</taxon>
        <taxon>Nocardiaceae</taxon>
        <taxon>Rhodococcus</taxon>
    </lineage>
</organism>
<dbReference type="EMBL" id="JAWLKB010000006">
    <property type="protein sequence ID" value="MDV6268085.1"/>
    <property type="molecule type" value="Genomic_DNA"/>
</dbReference>
<accession>A0ABU4BV46</accession>
<keyword evidence="2" id="KW-0012">Acyltransferase</keyword>
<dbReference type="PANTHER" id="PTHR43800">
    <property type="entry name" value="PEPTIDYL-LYSINE N-ACETYLTRANSFERASE YJAB"/>
    <property type="match status" value="1"/>
</dbReference>
<evidence type="ECO:0000256" key="1">
    <source>
        <dbReference type="ARBA" id="ARBA00022679"/>
    </source>
</evidence>
<sequence length="178" mass="19858">MIRLAVPDDLPALQLIETAAGEPFRDVGMDAIADDPPPTLDELTKYLEADHIWVMTDAANTILGYALVDIIDVGVHIEQVSVHPLHSRKGFGAQLIDSIADWAGSHHHHVVTLTTFADVPWNAPYYERLGFERIPESTMSPDLIRIRTHEQAAGLDSWPRITMSRPTLRRRPSTPRIG</sequence>
<keyword evidence="5" id="KW-1185">Reference proteome</keyword>
<name>A0ABU4BV46_RHOGO</name>
<dbReference type="Gene3D" id="3.40.630.30">
    <property type="match status" value="1"/>
</dbReference>
<evidence type="ECO:0000259" key="3">
    <source>
        <dbReference type="PROSITE" id="PS51186"/>
    </source>
</evidence>
<comment type="caution">
    <text evidence="4">The sequence shown here is derived from an EMBL/GenBank/DDBJ whole genome shotgun (WGS) entry which is preliminary data.</text>
</comment>
<protein>
    <submittedName>
        <fullName evidence="4">GNAT family N-acetyltransferase</fullName>
    </submittedName>
</protein>
<dbReference type="InterPro" id="IPR000182">
    <property type="entry name" value="GNAT_dom"/>
</dbReference>
<feature type="domain" description="N-acetyltransferase" evidence="3">
    <location>
        <begin position="1"/>
        <end position="150"/>
    </location>
</feature>
<dbReference type="Proteomes" id="UP001185927">
    <property type="component" value="Unassembled WGS sequence"/>
</dbReference>
<dbReference type="Pfam" id="PF00583">
    <property type="entry name" value="Acetyltransf_1"/>
    <property type="match status" value="1"/>
</dbReference>
<dbReference type="CDD" id="cd04301">
    <property type="entry name" value="NAT_SF"/>
    <property type="match status" value="1"/>
</dbReference>